<dbReference type="AlphaFoldDB" id="A0A518DXR6"/>
<proteinExistence type="predicted"/>
<feature type="domain" description="DUF1585" evidence="2">
    <location>
        <begin position="744"/>
        <end position="813"/>
    </location>
</feature>
<feature type="domain" description="Cytochrome C Planctomycete-type" evidence="4">
    <location>
        <begin position="61"/>
        <end position="108"/>
    </location>
</feature>
<dbReference type="KEGG" id="lcre:Pla8534_44450"/>
<dbReference type="EMBL" id="CP036433">
    <property type="protein sequence ID" value="QDU96624.1"/>
    <property type="molecule type" value="Genomic_DNA"/>
</dbReference>
<evidence type="ECO:0000313" key="6">
    <source>
        <dbReference type="Proteomes" id="UP000317648"/>
    </source>
</evidence>
<dbReference type="Proteomes" id="UP000317648">
    <property type="component" value="Chromosome"/>
</dbReference>
<feature type="domain" description="DUF1588" evidence="3">
    <location>
        <begin position="627"/>
        <end position="721"/>
    </location>
</feature>
<dbReference type="Pfam" id="PF07635">
    <property type="entry name" value="PSCyt1"/>
    <property type="match status" value="1"/>
</dbReference>
<evidence type="ECO:0000313" key="5">
    <source>
        <dbReference type="EMBL" id="QDU96624.1"/>
    </source>
</evidence>
<dbReference type="Pfam" id="PF07627">
    <property type="entry name" value="PSCyt3"/>
    <property type="match status" value="1"/>
</dbReference>
<dbReference type="InterPro" id="IPR011429">
    <property type="entry name" value="Cyt_c_Planctomycete-type"/>
</dbReference>
<accession>A0A518DXR6</accession>
<protein>
    <submittedName>
        <fullName evidence="5">Planctomycete cytochrome C</fullName>
    </submittedName>
</protein>
<keyword evidence="6" id="KW-1185">Reference proteome</keyword>
<dbReference type="InterPro" id="IPR013039">
    <property type="entry name" value="DUF1588"/>
</dbReference>
<reference evidence="5 6" key="1">
    <citation type="submission" date="2019-02" db="EMBL/GenBank/DDBJ databases">
        <title>Deep-cultivation of Planctomycetes and their phenomic and genomic characterization uncovers novel biology.</title>
        <authorList>
            <person name="Wiegand S."/>
            <person name="Jogler M."/>
            <person name="Boedeker C."/>
            <person name="Pinto D."/>
            <person name="Vollmers J."/>
            <person name="Rivas-Marin E."/>
            <person name="Kohn T."/>
            <person name="Peeters S.H."/>
            <person name="Heuer A."/>
            <person name="Rast P."/>
            <person name="Oberbeckmann S."/>
            <person name="Bunk B."/>
            <person name="Jeske O."/>
            <person name="Meyerdierks A."/>
            <person name="Storesund J.E."/>
            <person name="Kallscheuer N."/>
            <person name="Luecker S."/>
            <person name="Lage O.M."/>
            <person name="Pohl T."/>
            <person name="Merkel B.J."/>
            <person name="Hornburger P."/>
            <person name="Mueller R.-W."/>
            <person name="Bruemmer F."/>
            <person name="Labrenz M."/>
            <person name="Spormann A.M."/>
            <person name="Op den Camp H."/>
            <person name="Overmann J."/>
            <person name="Amann R."/>
            <person name="Jetten M.S.M."/>
            <person name="Mascher T."/>
            <person name="Medema M.H."/>
            <person name="Devos D.P."/>
            <person name="Kaster A.-K."/>
            <person name="Ovreas L."/>
            <person name="Rohde M."/>
            <person name="Galperin M.Y."/>
            <person name="Jogler C."/>
        </authorList>
    </citation>
    <scope>NUCLEOTIDE SEQUENCE [LARGE SCALE GENOMIC DNA]</scope>
    <source>
        <strain evidence="5 6">Pla85_3_4</strain>
    </source>
</reference>
<organism evidence="5 6">
    <name type="scientific">Lignipirellula cremea</name>
    <dbReference type="NCBI Taxonomy" id="2528010"/>
    <lineage>
        <taxon>Bacteria</taxon>
        <taxon>Pseudomonadati</taxon>
        <taxon>Planctomycetota</taxon>
        <taxon>Planctomycetia</taxon>
        <taxon>Pirellulales</taxon>
        <taxon>Pirellulaceae</taxon>
        <taxon>Lignipirellula</taxon>
    </lineage>
</organism>
<evidence type="ECO:0000259" key="2">
    <source>
        <dbReference type="Pfam" id="PF07624"/>
    </source>
</evidence>
<evidence type="ECO:0000256" key="1">
    <source>
        <dbReference type="SAM" id="SignalP"/>
    </source>
</evidence>
<sequence length="817" mass="92233" precursor="true">MIFRFAHARPTVLCAACCLALQAWLAGGFAGADEPTAIEPAAAESSQAFARQAPAFVAKYCTDCHGADLQEGGLRLDRAELDLAQDDAAKTWVRVLEQVLFAEMPPEDASAAPSSVERAQFVELVEGELSRFGRGISLAEKMLLPEYGNFVDHDQLFSGQITDLPYTPARLWRQRPDIYRQIWGKHYGRKHMYSVKIGGTERDGDQYTVHHGPHKGKAISGRYFADERFANPFFEYVHPAAGFTDYATIPADQASLEALLTNAETMAEILTVGTSVTVVTEVKSKDSRFGNNHGNFVGGVETIQHERRGQIPVAFSRVMESPGKVSQADFREALRIAFQLFLRRDPNDAEVDHYWRTVFQKNAELGNTMALQAVLIYIAVSPEFVYRMETGLGPADEHGRRMLSPHELVYAVHYAFQNTAPFGVEEFERKEIYTKAAEPLVVEAMTQQNAVTYARNGWLAEEMLLGQLQTKADVERAVRKYLGGSPGNMHPNHNSPLESVKNPRVLQFFREFFGYHQALTVFKDVNQFASTPGFEHFHDHTPTRLMYDTDALVLHILQQDKHVFEELLTTNKVFVSYWSGTNDEGSIQKAGGKKKYAAQHDAQSYNLDPFESEHPRNDPILVPSEQRCGVLTQPSWLVAHSGNFDNDPVRRGKWIREKLLAGYIMDVPITVDAQIPDSETETLRERFRVVRADSCWRCHKKMNPLGMPFEAFNHVGRFRLEEMGKPVDTHGGITYSGTDGLDGEVENVHDMMHRLAASPRVRQSFIRHMFRYWMGRNEMLSDSQTLIAMDQAYVQNEGSFQEALVALLTSDSFLYRK</sequence>
<evidence type="ECO:0000259" key="4">
    <source>
        <dbReference type="Pfam" id="PF07635"/>
    </source>
</evidence>
<dbReference type="RefSeq" id="WP_231756684.1">
    <property type="nucleotide sequence ID" value="NZ_CP036433.1"/>
</dbReference>
<keyword evidence="1" id="KW-0732">Signal</keyword>
<gene>
    <name evidence="5" type="ORF">Pla8534_44450</name>
</gene>
<dbReference type="InterPro" id="IPR011478">
    <property type="entry name" value="DUF1585"/>
</dbReference>
<feature type="signal peptide" evidence="1">
    <location>
        <begin position="1"/>
        <end position="25"/>
    </location>
</feature>
<name>A0A518DXR6_9BACT</name>
<dbReference type="Pfam" id="PF07624">
    <property type="entry name" value="PSD2"/>
    <property type="match status" value="1"/>
</dbReference>
<evidence type="ECO:0000259" key="3">
    <source>
        <dbReference type="Pfam" id="PF07627"/>
    </source>
</evidence>
<feature type="chain" id="PRO_5021819035" evidence="1">
    <location>
        <begin position="26"/>
        <end position="817"/>
    </location>
</feature>